<feature type="transmembrane region" description="Helical" evidence="7">
    <location>
        <begin position="127"/>
        <end position="147"/>
    </location>
</feature>
<dbReference type="RefSeq" id="XP_034014185.1">
    <property type="nucleotide sequence ID" value="XM_034159258.1"/>
</dbReference>
<dbReference type="OrthoDB" id="413400at2759"/>
<dbReference type="PANTHER" id="PTHR44653">
    <property type="entry name" value="DNAJ HOMOLOG SUBFAMILY C MEMBER 1"/>
    <property type="match status" value="1"/>
</dbReference>
<feature type="compositionally biased region" description="Low complexity" evidence="6">
    <location>
        <begin position="262"/>
        <end position="276"/>
    </location>
</feature>
<evidence type="ECO:0000256" key="5">
    <source>
        <dbReference type="ARBA" id="ARBA00037847"/>
    </source>
</evidence>
<dbReference type="InterPro" id="IPR052606">
    <property type="entry name" value="DnaJ_domain_protein"/>
</dbReference>
<feature type="chain" id="PRO_5025039234" description="J domain-containing protein" evidence="8">
    <location>
        <begin position="20"/>
        <end position="299"/>
    </location>
</feature>
<feature type="compositionally biased region" description="Basic residues" evidence="6">
    <location>
        <begin position="277"/>
        <end position="288"/>
    </location>
</feature>
<feature type="region of interest" description="Disordered" evidence="6">
    <location>
        <begin position="255"/>
        <end position="299"/>
    </location>
</feature>
<dbReference type="GO" id="GO:0012505">
    <property type="term" value="C:endomembrane system"/>
    <property type="evidence" value="ECO:0007669"/>
    <property type="project" value="UniProtKB-SubCell"/>
</dbReference>
<organism evidence="10 11">
    <name type="scientific">Diutina rugosa</name>
    <name type="common">Yeast</name>
    <name type="synonym">Candida rugosa</name>
    <dbReference type="NCBI Taxonomy" id="5481"/>
    <lineage>
        <taxon>Eukaryota</taxon>
        <taxon>Fungi</taxon>
        <taxon>Dikarya</taxon>
        <taxon>Ascomycota</taxon>
        <taxon>Saccharomycotina</taxon>
        <taxon>Pichiomycetes</taxon>
        <taxon>Debaryomycetaceae</taxon>
        <taxon>Diutina</taxon>
    </lineage>
</organism>
<dbReference type="PRINTS" id="PR00625">
    <property type="entry name" value="JDOMAIN"/>
</dbReference>
<dbReference type="PANTHER" id="PTHR44653:SF2">
    <property type="entry name" value="DNAJ HOMOLOG SUBFAMILY C MEMBER 1"/>
    <property type="match status" value="1"/>
</dbReference>
<feature type="domain" description="J" evidence="9">
    <location>
        <begin position="40"/>
        <end position="107"/>
    </location>
</feature>
<evidence type="ECO:0000256" key="2">
    <source>
        <dbReference type="ARBA" id="ARBA00022729"/>
    </source>
</evidence>
<dbReference type="Pfam" id="PF00226">
    <property type="entry name" value="DnaJ"/>
    <property type="match status" value="1"/>
</dbReference>
<dbReference type="PROSITE" id="PS50076">
    <property type="entry name" value="DNAJ_2"/>
    <property type="match status" value="1"/>
</dbReference>
<evidence type="ECO:0000256" key="6">
    <source>
        <dbReference type="SAM" id="MobiDB-lite"/>
    </source>
</evidence>
<proteinExistence type="predicted"/>
<keyword evidence="11" id="KW-1185">Reference proteome</keyword>
<dbReference type="Proteomes" id="UP000449547">
    <property type="component" value="Unassembled WGS sequence"/>
</dbReference>
<dbReference type="CDD" id="cd06257">
    <property type="entry name" value="DnaJ"/>
    <property type="match status" value="1"/>
</dbReference>
<dbReference type="OMA" id="WKGTAYL"/>
<keyword evidence="1 7" id="KW-0812">Transmembrane</keyword>
<evidence type="ECO:0000256" key="7">
    <source>
        <dbReference type="SAM" id="Phobius"/>
    </source>
</evidence>
<keyword evidence="4 7" id="KW-0472">Membrane</keyword>
<evidence type="ECO:0000256" key="4">
    <source>
        <dbReference type="ARBA" id="ARBA00023136"/>
    </source>
</evidence>
<gene>
    <name evidence="10" type="ORF">DIURU_000953</name>
</gene>
<dbReference type="VEuPathDB" id="FungiDB:DIURU_000953"/>
<comment type="caution">
    <text evidence="10">The sequence shown here is derived from an EMBL/GenBank/DDBJ whole genome shotgun (WGS) entry which is preliminary data.</text>
</comment>
<accession>A0A642UVQ3</accession>
<evidence type="ECO:0000313" key="10">
    <source>
        <dbReference type="EMBL" id="KAA8906544.1"/>
    </source>
</evidence>
<dbReference type="InterPro" id="IPR036869">
    <property type="entry name" value="J_dom_sf"/>
</dbReference>
<sequence length="299" mass="33744">MKLWLVVLFAASLVAAWTAEDYEIFKVNDRVRADVGEDVTFYSWLDVSRKATSAEINKAYRKLSRTLHPDKFRGKEKKQKEKQYQTLSVVGGVLKDPERRRRYDYFLDHGFPQWRGTAYLYSRFRPGIAGTLVGLWLLISAFHYLAVTVTRKQDKKRIASFRETIRREALQASNGLPDGQDRKLTTPDGKSFIVTGDGKVFAETDDDTRVEIHEDNISTKLKLSQTWFIRLPVAVYNYTIGLVTGLTLDLAQDDDVPSQNQSATDGAATATASGSSTRKKKPRGKKIKLPNGKVAYAKA</sequence>
<feature type="signal peptide" evidence="8">
    <location>
        <begin position="1"/>
        <end position="19"/>
    </location>
</feature>
<evidence type="ECO:0000256" key="8">
    <source>
        <dbReference type="SAM" id="SignalP"/>
    </source>
</evidence>
<evidence type="ECO:0000313" key="11">
    <source>
        <dbReference type="Proteomes" id="UP000449547"/>
    </source>
</evidence>
<dbReference type="InterPro" id="IPR001623">
    <property type="entry name" value="DnaJ_domain"/>
</dbReference>
<dbReference type="GeneID" id="54779606"/>
<name>A0A642UVQ3_DIURU</name>
<protein>
    <recommendedName>
        <fullName evidence="9">J domain-containing protein</fullName>
    </recommendedName>
</protein>
<dbReference type="EMBL" id="SWFT01000033">
    <property type="protein sequence ID" value="KAA8906544.1"/>
    <property type="molecule type" value="Genomic_DNA"/>
</dbReference>
<dbReference type="AlphaFoldDB" id="A0A642UVQ3"/>
<evidence type="ECO:0000256" key="3">
    <source>
        <dbReference type="ARBA" id="ARBA00022989"/>
    </source>
</evidence>
<dbReference type="Gene3D" id="1.10.287.110">
    <property type="entry name" value="DnaJ domain"/>
    <property type="match status" value="1"/>
</dbReference>
<evidence type="ECO:0000256" key="1">
    <source>
        <dbReference type="ARBA" id="ARBA00022692"/>
    </source>
</evidence>
<reference evidence="10 11" key="1">
    <citation type="submission" date="2019-07" db="EMBL/GenBank/DDBJ databases">
        <title>Genome assembly of two rare yeast pathogens: Diutina rugosa and Trichomonascus ciferrii.</title>
        <authorList>
            <person name="Mixao V."/>
            <person name="Saus E."/>
            <person name="Hansen A."/>
            <person name="Lass-Flor C."/>
            <person name="Gabaldon T."/>
        </authorList>
    </citation>
    <scope>NUCLEOTIDE SEQUENCE [LARGE SCALE GENOMIC DNA]</scope>
    <source>
        <strain evidence="10 11">CBS 613</strain>
    </source>
</reference>
<dbReference type="SUPFAM" id="SSF46565">
    <property type="entry name" value="Chaperone J-domain"/>
    <property type="match status" value="1"/>
</dbReference>
<dbReference type="SMART" id="SM00271">
    <property type="entry name" value="DnaJ"/>
    <property type="match status" value="1"/>
</dbReference>
<evidence type="ECO:0000259" key="9">
    <source>
        <dbReference type="PROSITE" id="PS50076"/>
    </source>
</evidence>
<keyword evidence="2 8" id="KW-0732">Signal</keyword>
<comment type="subcellular location">
    <subcellularLocation>
        <location evidence="5">Endomembrane system</location>
        <topology evidence="5">Single-pass membrane protein</topology>
    </subcellularLocation>
</comment>
<keyword evidence="3 7" id="KW-1133">Transmembrane helix</keyword>